<feature type="domain" description="Immune inhibitor A-like metallopeptidase VEG" evidence="1">
    <location>
        <begin position="2"/>
        <end position="46"/>
    </location>
</feature>
<gene>
    <name evidence="2" type="ORF">GCM10017771_11170</name>
</gene>
<proteinExistence type="predicted"/>
<keyword evidence="3" id="KW-1185">Reference proteome</keyword>
<evidence type="ECO:0000259" key="1">
    <source>
        <dbReference type="Pfam" id="PF20774"/>
    </source>
</evidence>
<dbReference type="Proteomes" id="UP000603227">
    <property type="component" value="Unassembled WGS sequence"/>
</dbReference>
<reference evidence="2" key="1">
    <citation type="journal article" date="2014" name="Int. J. Syst. Evol. Microbiol.">
        <title>Complete genome sequence of Corynebacterium casei LMG S-19264T (=DSM 44701T), isolated from a smear-ripened cheese.</title>
        <authorList>
            <consortium name="US DOE Joint Genome Institute (JGI-PGF)"/>
            <person name="Walter F."/>
            <person name="Albersmeier A."/>
            <person name="Kalinowski J."/>
            <person name="Ruckert C."/>
        </authorList>
    </citation>
    <scope>NUCLEOTIDE SEQUENCE</scope>
    <source>
        <strain evidence="2">CGMCC 4.7403</strain>
    </source>
</reference>
<protein>
    <recommendedName>
        <fullName evidence="1">Immune inhibitor A-like metallopeptidase VEG domain-containing protein</fullName>
    </recommendedName>
</protein>
<dbReference type="AlphaFoldDB" id="A0A919L4K3"/>
<dbReference type="RefSeq" id="WP_232791344.1">
    <property type="nucleotide sequence ID" value="NZ_BNAT01000003.1"/>
</dbReference>
<accession>A0A919L4K3</accession>
<dbReference type="EMBL" id="BNAT01000003">
    <property type="protein sequence ID" value="GHH83758.1"/>
    <property type="molecule type" value="Genomic_DNA"/>
</dbReference>
<comment type="caution">
    <text evidence="2">The sequence shown here is derived from an EMBL/GenBank/DDBJ whole genome shotgun (WGS) entry which is preliminary data.</text>
</comment>
<organism evidence="2 3">
    <name type="scientific">Streptomyces capitiformicae</name>
    <dbReference type="NCBI Taxonomy" id="2014920"/>
    <lineage>
        <taxon>Bacteria</taxon>
        <taxon>Bacillati</taxon>
        <taxon>Actinomycetota</taxon>
        <taxon>Actinomycetes</taxon>
        <taxon>Kitasatosporales</taxon>
        <taxon>Streptomycetaceae</taxon>
        <taxon>Streptomyces</taxon>
    </lineage>
</organism>
<reference evidence="2" key="2">
    <citation type="submission" date="2020-09" db="EMBL/GenBank/DDBJ databases">
        <authorList>
            <person name="Sun Q."/>
            <person name="Zhou Y."/>
        </authorList>
    </citation>
    <scope>NUCLEOTIDE SEQUENCE</scope>
    <source>
        <strain evidence="2">CGMCC 4.7403</strain>
    </source>
</reference>
<dbReference type="Pfam" id="PF20774">
    <property type="entry name" value="InhA-like_VEG"/>
    <property type="match status" value="1"/>
</dbReference>
<sequence length="63" mass="6767">MLPVDAHPQALKWPDGSLMANRVQTYDSPFSLSRANGITLHKDGFATRIACSTLSVQVGPAVK</sequence>
<evidence type="ECO:0000313" key="3">
    <source>
        <dbReference type="Proteomes" id="UP000603227"/>
    </source>
</evidence>
<evidence type="ECO:0000313" key="2">
    <source>
        <dbReference type="EMBL" id="GHH83758.1"/>
    </source>
</evidence>
<name>A0A919L4K3_9ACTN</name>
<dbReference type="InterPro" id="IPR048665">
    <property type="entry name" value="InhA-like_VEG"/>
</dbReference>